<accession>A0ABM9QKV5</accession>
<dbReference type="GeneID" id="15613581"/>
<dbReference type="RefSeq" id="YP_008004660.1">
    <property type="nucleotide sequence ID" value="NC_021249.1"/>
</dbReference>
<keyword evidence="2" id="KW-1185">Reference proteome</keyword>
<evidence type="ECO:0000313" key="2">
    <source>
        <dbReference type="Proteomes" id="UP000792374"/>
    </source>
</evidence>
<protein>
    <submittedName>
        <fullName evidence="1">Leucine rich repeat gene family</fullName>
    </submittedName>
</protein>
<evidence type="ECO:0000313" key="1">
    <source>
        <dbReference type="EMBL" id="CCU56158.1"/>
    </source>
</evidence>
<sequence>MKFFNNKYLYSSNKLSDIPYNINKYEFPVFELNENNICDFDKFICEKENIGLKIVKSINISNIFKILLKYILKNIKCIIIYGIYNINDILDCLPNIEFMRIETEKFYTLELDLFNNLHNLKYLLINNFNIVNANNIQYNNKLIYLELTNSIVDDENILLYVNKNLHYLKLFKTHVKLCYLEEFINLKYISIWDKNMYIEGNYIKNMTNLQIMEIYNIDNVYDIEKFYDLKVVRLSLCNQIIDIKNLEFFHNIESLDIECNNMTYIESFEYLTKLKNLSINSYNNINNILYNINSSNLEILNININSCNNEAINFELLKNMINLRSFKLVDENYNTYLKVDLNNIMKMKNLEKLYIENIYIKNIENINYLNNIKNLHLINNKISNIDFIYNNINIIELNLSRNLIYDITNLKYLKKLKKLSLNTNNIIDISPILHLNKLDYINIKYNNLNDINILKYIKSESKQINIYIDKIYIHDKLQENKLLKIFYI</sequence>
<dbReference type="SUPFAM" id="SSF52058">
    <property type="entry name" value="L domain-like"/>
    <property type="match status" value="1"/>
</dbReference>
<dbReference type="EMBL" id="HF679133">
    <property type="protein sequence ID" value="CCU56158.1"/>
    <property type="molecule type" value="Genomic_DNA"/>
</dbReference>
<organism evidence="1 2">
    <name type="scientific">Choristoneura rosaceana entomopoxvirus 'L'</name>
    <dbReference type="NCBI Taxonomy" id="1293539"/>
    <lineage>
        <taxon>Viruses</taxon>
        <taxon>Varidnaviria</taxon>
        <taxon>Bamfordvirae</taxon>
        <taxon>Nucleocytoviricota</taxon>
        <taxon>Pokkesviricetes</taxon>
        <taxon>Chitovirales</taxon>
        <taxon>Poxviridae</taxon>
        <taxon>Entomopoxvirinae</taxon>
        <taxon>Betaentomopoxvirus</taxon>
        <taxon>Betaentomopoxvirus crosaceana</taxon>
        <taxon>Choristoneura rosaceana entomopoxvirus</taxon>
    </lineage>
</organism>
<dbReference type="Proteomes" id="UP000792374">
    <property type="component" value="Genome"/>
</dbReference>
<name>A0ABM9QKV5_9POXV</name>
<dbReference type="Gene3D" id="3.80.10.10">
    <property type="entry name" value="Ribonuclease Inhibitor"/>
    <property type="match status" value="2"/>
</dbReference>
<proteinExistence type="predicted"/>
<dbReference type="InterPro" id="IPR032675">
    <property type="entry name" value="LRR_dom_sf"/>
</dbReference>
<reference evidence="1" key="1">
    <citation type="journal article" date="2013" name="J. Virol.">
        <title>New Insights into the Evolution of Entomopoxvirinae from the Complete Genome Sequences of Four Entomopoxviruses Infecting Adoxophyes honmai, Choristoneura biennis, Choristoneura rosaceana, and Mythimna separata.</title>
        <authorList>
            <person name="Theze J."/>
            <person name="Takatsuka J."/>
            <person name="Li Z."/>
            <person name="Gallais J."/>
            <person name="Doucet D."/>
            <person name="Arif B."/>
            <person name="Nakai M."/>
            <person name="Herniou E.A."/>
        </authorList>
    </citation>
    <scope>NUCLEOTIDE SEQUENCE</scope>
</reference>
<gene>
    <name evidence="1" type="ORF">CHREV_256</name>
</gene>
<dbReference type="InterPro" id="IPR001611">
    <property type="entry name" value="Leu-rich_rpt"/>
</dbReference>
<dbReference type="PROSITE" id="PS51450">
    <property type="entry name" value="LRR"/>
    <property type="match status" value="2"/>
</dbReference>